<dbReference type="InterPro" id="IPR011711">
    <property type="entry name" value="GntR_C"/>
</dbReference>
<dbReference type="Proteomes" id="UP000216885">
    <property type="component" value="Unassembled WGS sequence"/>
</dbReference>
<dbReference type="PRINTS" id="PR00035">
    <property type="entry name" value="HTHGNTR"/>
</dbReference>
<protein>
    <submittedName>
        <fullName evidence="5">GntR family transcriptional regulator</fullName>
    </submittedName>
</protein>
<proteinExistence type="predicted"/>
<dbReference type="Pfam" id="PF07729">
    <property type="entry name" value="FCD"/>
    <property type="match status" value="1"/>
</dbReference>
<dbReference type="InterPro" id="IPR036390">
    <property type="entry name" value="WH_DNA-bd_sf"/>
</dbReference>
<sequence>MTNNADWPVSVPRRPRNLAQGLVEDVSERIRGGQIRPGEKLPTESELMRQFGVSRTVVREALSRLQAAGLVETHHGIGTYALEPSGGADFRVDPADLATVRDVLVLLELRICLESEAAGLAAMRRTDAQLADMRVALDEFRHSLGSDGDTITPDFRFHLLIAQATDNRYFADLMSHLGSAAIPRTRINSARIADEGREQYLARVNREHEDIYDAILRQEPDAARAAMRTHLSNSRERLRRGQTR</sequence>
<evidence type="ECO:0000259" key="4">
    <source>
        <dbReference type="PROSITE" id="PS50949"/>
    </source>
</evidence>
<evidence type="ECO:0000313" key="6">
    <source>
        <dbReference type="Proteomes" id="UP000216885"/>
    </source>
</evidence>
<dbReference type="RefSeq" id="WP_094823256.1">
    <property type="nucleotide sequence ID" value="NZ_NEVO01000016.1"/>
</dbReference>
<dbReference type="Pfam" id="PF00392">
    <property type="entry name" value="GntR"/>
    <property type="match status" value="1"/>
</dbReference>
<dbReference type="GO" id="GO:0003700">
    <property type="term" value="F:DNA-binding transcription factor activity"/>
    <property type="evidence" value="ECO:0007669"/>
    <property type="project" value="InterPro"/>
</dbReference>
<dbReference type="Gene3D" id="1.10.10.10">
    <property type="entry name" value="Winged helix-like DNA-binding domain superfamily/Winged helix DNA-binding domain"/>
    <property type="match status" value="1"/>
</dbReference>
<feature type="domain" description="HTH gntR-type" evidence="4">
    <location>
        <begin position="16"/>
        <end position="84"/>
    </location>
</feature>
<keyword evidence="1" id="KW-0805">Transcription regulation</keyword>
<evidence type="ECO:0000256" key="3">
    <source>
        <dbReference type="ARBA" id="ARBA00023163"/>
    </source>
</evidence>
<dbReference type="InterPro" id="IPR000524">
    <property type="entry name" value="Tscrpt_reg_HTH_GntR"/>
</dbReference>
<dbReference type="CDD" id="cd07377">
    <property type="entry name" value="WHTH_GntR"/>
    <property type="match status" value="1"/>
</dbReference>
<dbReference type="EMBL" id="NEVQ01000022">
    <property type="protein sequence ID" value="OZI50542.1"/>
    <property type="molecule type" value="Genomic_DNA"/>
</dbReference>
<dbReference type="InterPro" id="IPR036388">
    <property type="entry name" value="WH-like_DNA-bd_sf"/>
</dbReference>
<dbReference type="PANTHER" id="PTHR43537:SF5">
    <property type="entry name" value="UXU OPERON TRANSCRIPTIONAL REGULATOR"/>
    <property type="match status" value="1"/>
</dbReference>
<evidence type="ECO:0000256" key="2">
    <source>
        <dbReference type="ARBA" id="ARBA00023125"/>
    </source>
</evidence>
<dbReference type="SMART" id="SM00895">
    <property type="entry name" value="FCD"/>
    <property type="match status" value="1"/>
</dbReference>
<keyword evidence="3" id="KW-0804">Transcription</keyword>
<name>A0A261TMX0_9BORD</name>
<keyword evidence="2" id="KW-0238">DNA-binding</keyword>
<dbReference type="PANTHER" id="PTHR43537">
    <property type="entry name" value="TRANSCRIPTIONAL REGULATOR, GNTR FAMILY"/>
    <property type="match status" value="1"/>
</dbReference>
<dbReference type="SMART" id="SM00345">
    <property type="entry name" value="HTH_GNTR"/>
    <property type="match status" value="1"/>
</dbReference>
<dbReference type="OrthoDB" id="1040417at2"/>
<evidence type="ECO:0000256" key="1">
    <source>
        <dbReference type="ARBA" id="ARBA00023015"/>
    </source>
</evidence>
<dbReference type="InterPro" id="IPR008920">
    <property type="entry name" value="TF_FadR/GntR_C"/>
</dbReference>
<dbReference type="AlphaFoldDB" id="A0A261TMX0"/>
<organism evidence="5 6">
    <name type="scientific">Bordetella genomosp. 4</name>
    <dbReference type="NCBI Taxonomy" id="463044"/>
    <lineage>
        <taxon>Bacteria</taxon>
        <taxon>Pseudomonadati</taxon>
        <taxon>Pseudomonadota</taxon>
        <taxon>Betaproteobacteria</taxon>
        <taxon>Burkholderiales</taxon>
        <taxon>Alcaligenaceae</taxon>
        <taxon>Bordetella</taxon>
    </lineage>
</organism>
<comment type="caution">
    <text evidence="5">The sequence shown here is derived from an EMBL/GenBank/DDBJ whole genome shotgun (WGS) entry which is preliminary data.</text>
</comment>
<reference evidence="5 6" key="1">
    <citation type="submission" date="2017-05" db="EMBL/GenBank/DDBJ databases">
        <title>Complete and WGS of Bordetella genogroups.</title>
        <authorList>
            <person name="Spilker T."/>
            <person name="LiPuma J."/>
        </authorList>
    </citation>
    <scope>NUCLEOTIDE SEQUENCE [LARGE SCALE GENOMIC DNA]</scope>
    <source>
        <strain evidence="5 6">AU9919</strain>
    </source>
</reference>
<dbReference type="PROSITE" id="PS50949">
    <property type="entry name" value="HTH_GNTR"/>
    <property type="match status" value="1"/>
</dbReference>
<dbReference type="SUPFAM" id="SSF46785">
    <property type="entry name" value="Winged helix' DNA-binding domain"/>
    <property type="match status" value="1"/>
</dbReference>
<dbReference type="Gene3D" id="1.20.120.530">
    <property type="entry name" value="GntR ligand-binding domain-like"/>
    <property type="match status" value="1"/>
</dbReference>
<gene>
    <name evidence="5" type="ORF">CAL20_22085</name>
</gene>
<accession>A0A261TMX0</accession>
<dbReference type="GO" id="GO:0003677">
    <property type="term" value="F:DNA binding"/>
    <property type="evidence" value="ECO:0007669"/>
    <property type="project" value="UniProtKB-KW"/>
</dbReference>
<keyword evidence="6" id="KW-1185">Reference proteome</keyword>
<dbReference type="SUPFAM" id="SSF48008">
    <property type="entry name" value="GntR ligand-binding domain-like"/>
    <property type="match status" value="1"/>
</dbReference>
<evidence type="ECO:0000313" key="5">
    <source>
        <dbReference type="EMBL" id="OZI50542.1"/>
    </source>
</evidence>